<evidence type="ECO:0000313" key="13">
    <source>
        <dbReference type="EMBL" id="CAK9309508.1"/>
    </source>
</evidence>
<comment type="pathway">
    <text evidence="2">Glycolipid biosynthesis; lipid IV(A) biosynthesis; lipid IV(A) from (3R)-3-hydroxytetradecanoyl-[acyl-carrier-protein] and UDP-N-acetyl-alpha-D-glucosamine: step 2/6.</text>
</comment>
<keyword evidence="8" id="KW-0378">Hydrolase</keyword>
<keyword evidence="5" id="KW-0444">Lipid biosynthesis</keyword>
<evidence type="ECO:0000256" key="7">
    <source>
        <dbReference type="ARBA" id="ARBA00022723"/>
    </source>
</evidence>
<protein>
    <recommendedName>
        <fullName evidence="4">UDP-3-O-acyl-N-acetylglucosamine deacetylase</fullName>
        <ecNumber evidence="4">3.5.1.108</ecNumber>
    </recommendedName>
</protein>
<evidence type="ECO:0000256" key="2">
    <source>
        <dbReference type="ARBA" id="ARBA00005002"/>
    </source>
</evidence>
<evidence type="ECO:0000256" key="9">
    <source>
        <dbReference type="ARBA" id="ARBA00022833"/>
    </source>
</evidence>
<accession>A0ABP0XMX7</accession>
<evidence type="ECO:0000256" key="3">
    <source>
        <dbReference type="ARBA" id="ARBA00006170"/>
    </source>
</evidence>
<evidence type="ECO:0000256" key="8">
    <source>
        <dbReference type="ARBA" id="ARBA00022801"/>
    </source>
</evidence>
<evidence type="ECO:0000313" key="14">
    <source>
        <dbReference type="Proteomes" id="UP001642487"/>
    </source>
</evidence>
<comment type="cofactor">
    <cofactor evidence="1">
        <name>Zn(2+)</name>
        <dbReference type="ChEBI" id="CHEBI:29105"/>
    </cofactor>
</comment>
<keyword evidence="6" id="KW-0441">Lipid A biosynthesis</keyword>
<evidence type="ECO:0000256" key="12">
    <source>
        <dbReference type="ARBA" id="ARBA00024987"/>
    </source>
</evidence>
<evidence type="ECO:0000256" key="5">
    <source>
        <dbReference type="ARBA" id="ARBA00022516"/>
    </source>
</evidence>
<dbReference type="InterPro" id="IPR011334">
    <property type="entry name" value="UDP-acyl_GlcNac_deAcase_C"/>
</dbReference>
<dbReference type="Gene3D" id="3.30.1700.10">
    <property type="entry name" value="lpxc deacetylase, domain 2"/>
    <property type="match status" value="1"/>
</dbReference>
<reference evidence="13 14" key="1">
    <citation type="submission" date="2024-03" db="EMBL/GenBank/DDBJ databases">
        <authorList>
            <person name="Gkanogiannis A."/>
            <person name="Becerra Lopez-Lavalle L."/>
        </authorList>
    </citation>
    <scope>NUCLEOTIDE SEQUENCE [LARGE SCALE GENOMIC DNA]</scope>
</reference>
<evidence type="ECO:0000256" key="6">
    <source>
        <dbReference type="ARBA" id="ARBA00022556"/>
    </source>
</evidence>
<organism evidence="13 14">
    <name type="scientific">Citrullus colocynthis</name>
    <name type="common">colocynth</name>
    <dbReference type="NCBI Taxonomy" id="252529"/>
    <lineage>
        <taxon>Eukaryota</taxon>
        <taxon>Viridiplantae</taxon>
        <taxon>Streptophyta</taxon>
        <taxon>Embryophyta</taxon>
        <taxon>Tracheophyta</taxon>
        <taxon>Spermatophyta</taxon>
        <taxon>Magnoliopsida</taxon>
        <taxon>eudicotyledons</taxon>
        <taxon>Gunneridae</taxon>
        <taxon>Pentapetalae</taxon>
        <taxon>rosids</taxon>
        <taxon>fabids</taxon>
        <taxon>Cucurbitales</taxon>
        <taxon>Cucurbitaceae</taxon>
        <taxon>Benincaseae</taxon>
        <taxon>Citrullus</taxon>
    </lineage>
</organism>
<comment type="similarity">
    <text evidence="3">Belongs to the LpxC family.</text>
</comment>
<dbReference type="NCBIfam" id="TIGR00325">
    <property type="entry name" value="lpxC"/>
    <property type="match status" value="1"/>
</dbReference>
<keyword evidence="7" id="KW-0479">Metal-binding</keyword>
<comment type="function">
    <text evidence="12">Involved in the biosynthesis of lipid A, a phosphorylated glycolipid that in bacteria anchors the lipopolysaccharide to the outer membrane of the cell. Lipid A-like molecules in plants may serve as structural components of the outer membranes of mitochondria and/or chloroplasts, or may be involved in signal transduction or plant defense responses.</text>
</comment>
<dbReference type="InterPro" id="IPR020568">
    <property type="entry name" value="Ribosomal_Su5_D2-typ_SF"/>
</dbReference>
<dbReference type="InterPro" id="IPR004463">
    <property type="entry name" value="UDP-acyl_GlcNac_deAcase"/>
</dbReference>
<dbReference type="PANTHER" id="PTHR33694:SF1">
    <property type="entry name" value="UDP-3-O-ACYL-N-ACETYLGLUCOSAMINE DEACETYLASE 1, MITOCHONDRIAL-RELATED"/>
    <property type="match status" value="1"/>
</dbReference>
<dbReference type="SUPFAM" id="SSF54211">
    <property type="entry name" value="Ribosomal protein S5 domain 2-like"/>
    <property type="match status" value="2"/>
</dbReference>
<evidence type="ECO:0000256" key="10">
    <source>
        <dbReference type="ARBA" id="ARBA00023098"/>
    </source>
</evidence>
<comment type="catalytic activity">
    <reaction evidence="11">
        <text>a UDP-3-O-[(3R)-3-hydroxyacyl]-N-acetyl-alpha-D-glucosamine + H2O = a UDP-3-O-[(3R)-3-hydroxyacyl]-alpha-D-glucosamine + acetate</text>
        <dbReference type="Rhea" id="RHEA:67816"/>
        <dbReference type="ChEBI" id="CHEBI:15377"/>
        <dbReference type="ChEBI" id="CHEBI:30089"/>
        <dbReference type="ChEBI" id="CHEBI:137740"/>
        <dbReference type="ChEBI" id="CHEBI:173225"/>
        <dbReference type="EC" id="3.5.1.108"/>
    </reaction>
</comment>
<dbReference type="InterPro" id="IPR015870">
    <property type="entry name" value="UDP-acyl_N-AcGlcN_deAcase_N"/>
</dbReference>
<keyword evidence="9" id="KW-0862">Zinc</keyword>
<name>A0ABP0XMX7_9ROSI</name>
<dbReference type="EMBL" id="OZ021735">
    <property type="protein sequence ID" value="CAK9309508.1"/>
    <property type="molecule type" value="Genomic_DNA"/>
</dbReference>
<dbReference type="Proteomes" id="UP001642487">
    <property type="component" value="Chromosome 1"/>
</dbReference>
<proteinExistence type="inferred from homology"/>
<dbReference type="Pfam" id="PF03331">
    <property type="entry name" value="LpxC"/>
    <property type="match status" value="1"/>
</dbReference>
<evidence type="ECO:0000256" key="1">
    <source>
        <dbReference type="ARBA" id="ARBA00001947"/>
    </source>
</evidence>
<sequence length="371" mass="41133">MGSTESIDDLGYSQLGSIGIVSGCGHDYLRSTCLERFLQKSVEKELVVEGGSVLFLKQLPSPPVNAHSYCRQCPQILKTGRLQQTLARCLELSGISLHSGKVSKVKLCPEFAGRGRYFDFKSNFIPASIDYAEESPLCTTLSKDGFKIRTVEHLLSAMEAMGVDNCRIEIANEDDEDSEVEVPIFDGSAGKWVDAIEEIGLKLAIDQCGNCCEKMAPYVNQPVHMWRNDCYLVAFPASAVRITYGIDFPQVPDIGRQWFSTAPLDNMFYAEQIAPSRTFCIYEEVEQMRNMGLIKGGSIENALVCSVSKGWINPPLRFHDEPCRHKVLDLIGDLSLFAQLGSQGIPVAHIVVYKGGHATHVNFVRRLSENI</sequence>
<evidence type="ECO:0000256" key="4">
    <source>
        <dbReference type="ARBA" id="ARBA00012745"/>
    </source>
</evidence>
<dbReference type="PANTHER" id="PTHR33694">
    <property type="entry name" value="UDP-3-O-ACYL-N-ACETYLGLUCOSAMINE DEACETYLASE 1, MITOCHONDRIAL-RELATED"/>
    <property type="match status" value="1"/>
</dbReference>
<evidence type="ECO:0000256" key="11">
    <source>
        <dbReference type="ARBA" id="ARBA00024535"/>
    </source>
</evidence>
<keyword evidence="14" id="KW-1185">Reference proteome</keyword>
<dbReference type="Gene3D" id="3.30.230.20">
    <property type="entry name" value="lpxc deacetylase, domain 1"/>
    <property type="match status" value="1"/>
</dbReference>
<keyword evidence="10" id="KW-0443">Lipid metabolism</keyword>
<gene>
    <name evidence="13" type="ORF">CITCOLO1_LOCUS1090</name>
</gene>
<dbReference type="EC" id="3.5.1.108" evidence="4"/>